<organism evidence="2 3">
    <name type="scientific">Pseudomonas fluorescens</name>
    <dbReference type="NCBI Taxonomy" id="294"/>
    <lineage>
        <taxon>Bacteria</taxon>
        <taxon>Pseudomonadati</taxon>
        <taxon>Pseudomonadota</taxon>
        <taxon>Gammaproteobacteria</taxon>
        <taxon>Pseudomonadales</taxon>
        <taxon>Pseudomonadaceae</taxon>
        <taxon>Pseudomonas</taxon>
    </lineage>
</organism>
<protein>
    <submittedName>
        <fullName evidence="2">Uncharacterized protein</fullName>
    </submittedName>
</protein>
<sequence length="187" mass="19635">MYADWNWLAREGGLVAGLALDGVHIHFCGNGHLGFRPYGEALLSNATKGPKKAHAPSVRPLAKARGSLAPVSIMGRRNAAESASLTALRATPLMNTSTRPAEGAGRSRSTSKARRPTGRPGDTHSPVGAAAGCDLLILLLGTFQSRQKIVRTRPQLSPATSTAARPGCPPMALVYRFPSARHVPVGD</sequence>
<accession>A0A5E7FWW3</accession>
<evidence type="ECO:0000256" key="1">
    <source>
        <dbReference type="SAM" id="MobiDB-lite"/>
    </source>
</evidence>
<proteinExistence type="predicted"/>
<dbReference type="AlphaFoldDB" id="A0A5E7FWW3"/>
<dbReference type="Proteomes" id="UP000379480">
    <property type="component" value="Unassembled WGS sequence"/>
</dbReference>
<evidence type="ECO:0000313" key="2">
    <source>
        <dbReference type="EMBL" id="VVO41463.1"/>
    </source>
</evidence>
<gene>
    <name evidence="2" type="ORF">PS723_05890</name>
</gene>
<evidence type="ECO:0000313" key="3">
    <source>
        <dbReference type="Proteomes" id="UP000379480"/>
    </source>
</evidence>
<reference evidence="2 3" key="1">
    <citation type="submission" date="2019-09" db="EMBL/GenBank/DDBJ databases">
        <authorList>
            <person name="Chandra G."/>
            <person name="Truman W A."/>
        </authorList>
    </citation>
    <scope>NUCLEOTIDE SEQUENCE [LARGE SCALE GENOMIC DNA]</scope>
    <source>
        <strain evidence="2">PS723</strain>
    </source>
</reference>
<feature type="region of interest" description="Disordered" evidence="1">
    <location>
        <begin position="84"/>
        <end position="127"/>
    </location>
</feature>
<dbReference type="EMBL" id="CABVHY010000042">
    <property type="protein sequence ID" value="VVO41463.1"/>
    <property type="molecule type" value="Genomic_DNA"/>
</dbReference>
<name>A0A5E7FWW3_PSEFL</name>